<reference evidence="1" key="1">
    <citation type="journal article" date="2022" name="bioRxiv">
        <title>Sequencing and chromosome-scale assembly of the giantPleurodeles waltlgenome.</title>
        <authorList>
            <person name="Brown T."/>
            <person name="Elewa A."/>
            <person name="Iarovenko S."/>
            <person name="Subramanian E."/>
            <person name="Araus A.J."/>
            <person name="Petzold A."/>
            <person name="Susuki M."/>
            <person name="Suzuki K.-i.T."/>
            <person name="Hayashi T."/>
            <person name="Toyoda A."/>
            <person name="Oliveira C."/>
            <person name="Osipova E."/>
            <person name="Leigh N.D."/>
            <person name="Simon A."/>
            <person name="Yun M.H."/>
        </authorList>
    </citation>
    <scope>NUCLEOTIDE SEQUENCE</scope>
    <source>
        <strain evidence="1">20211129_DDA</strain>
        <tissue evidence="1">Liver</tissue>
    </source>
</reference>
<name>A0AAV7UQR4_PLEWA</name>
<evidence type="ECO:0000313" key="2">
    <source>
        <dbReference type="Proteomes" id="UP001066276"/>
    </source>
</evidence>
<accession>A0AAV7UQR4</accession>
<dbReference type="Proteomes" id="UP001066276">
    <property type="component" value="Chromosome 2_2"/>
</dbReference>
<proteinExistence type="predicted"/>
<evidence type="ECO:0000313" key="1">
    <source>
        <dbReference type="EMBL" id="KAJ1191203.1"/>
    </source>
</evidence>
<comment type="caution">
    <text evidence="1">The sequence shown here is derived from an EMBL/GenBank/DDBJ whole genome shotgun (WGS) entry which is preliminary data.</text>
</comment>
<dbReference type="EMBL" id="JANPWB010000004">
    <property type="protein sequence ID" value="KAJ1191203.1"/>
    <property type="molecule type" value="Genomic_DNA"/>
</dbReference>
<sequence>MAGVCTGCLPRRWFQDTSGQESFLSGLLSWSQRLLPGLRRPPLRFSSSLIATRPTPVPRSRPRYEAG</sequence>
<keyword evidence="2" id="KW-1185">Reference proteome</keyword>
<gene>
    <name evidence="1" type="ORF">NDU88_000519</name>
</gene>
<organism evidence="1 2">
    <name type="scientific">Pleurodeles waltl</name>
    <name type="common">Iberian ribbed newt</name>
    <dbReference type="NCBI Taxonomy" id="8319"/>
    <lineage>
        <taxon>Eukaryota</taxon>
        <taxon>Metazoa</taxon>
        <taxon>Chordata</taxon>
        <taxon>Craniata</taxon>
        <taxon>Vertebrata</taxon>
        <taxon>Euteleostomi</taxon>
        <taxon>Amphibia</taxon>
        <taxon>Batrachia</taxon>
        <taxon>Caudata</taxon>
        <taxon>Salamandroidea</taxon>
        <taxon>Salamandridae</taxon>
        <taxon>Pleurodelinae</taxon>
        <taxon>Pleurodeles</taxon>
    </lineage>
</organism>
<protein>
    <submittedName>
        <fullName evidence="1">Uncharacterized protein</fullName>
    </submittedName>
</protein>
<dbReference type="AlphaFoldDB" id="A0AAV7UQR4"/>